<dbReference type="InterPro" id="IPR026512">
    <property type="entry name" value="RGS7BP/RGS9BP"/>
</dbReference>
<reference evidence="4" key="2">
    <citation type="submission" date="2025-09" db="UniProtKB">
        <authorList>
            <consortium name="Ensembl"/>
        </authorList>
    </citation>
    <scope>IDENTIFICATION</scope>
</reference>
<evidence type="ECO:0008006" key="6">
    <source>
        <dbReference type="Google" id="ProtNLM"/>
    </source>
</evidence>
<evidence type="ECO:0000256" key="1">
    <source>
        <dbReference type="ARBA" id="ARBA00007457"/>
    </source>
</evidence>
<proteinExistence type="inferred from homology"/>
<dbReference type="Proteomes" id="UP000694522">
    <property type="component" value="Unplaced"/>
</dbReference>
<sequence length="236" mass="24540">MRGAVGTCAAAQATLCKAMAGHRQLVLQLGGSADGPLLREERHRRSAEACELSSGKEGAAARGSGCGAPLASAPGPEERRELERLWVLFLSTLELFLQDLCRAHHLCQLFSLQGDGTAPLRTGLGNRRGGGPAQPPAAPCLEEEIEQVRATLAEMESRANIPLWTVEAMQSAGTGSTKAMSGQGGPHAGPCCRRLGRGRGTQGDAVALVSCPGCGSALRKSPAHTSCRLRRGAVRG</sequence>
<organism evidence="4 5">
    <name type="scientific">Amazona collaria</name>
    <name type="common">yellow-billed parrot</name>
    <dbReference type="NCBI Taxonomy" id="241587"/>
    <lineage>
        <taxon>Eukaryota</taxon>
        <taxon>Metazoa</taxon>
        <taxon>Chordata</taxon>
        <taxon>Craniata</taxon>
        <taxon>Vertebrata</taxon>
        <taxon>Euteleostomi</taxon>
        <taxon>Archelosauria</taxon>
        <taxon>Archosauria</taxon>
        <taxon>Dinosauria</taxon>
        <taxon>Saurischia</taxon>
        <taxon>Theropoda</taxon>
        <taxon>Coelurosauria</taxon>
        <taxon>Aves</taxon>
        <taxon>Neognathae</taxon>
        <taxon>Neoaves</taxon>
        <taxon>Telluraves</taxon>
        <taxon>Australaves</taxon>
        <taxon>Psittaciformes</taxon>
        <taxon>Psittacidae</taxon>
        <taxon>Amazona</taxon>
    </lineage>
</organism>
<dbReference type="GO" id="GO:0009968">
    <property type="term" value="P:negative regulation of signal transduction"/>
    <property type="evidence" value="ECO:0007669"/>
    <property type="project" value="UniProtKB-KW"/>
</dbReference>
<protein>
    <recommendedName>
        <fullName evidence="6">Regulator of G-protein signaling 9-binding protein</fullName>
    </recommendedName>
</protein>
<evidence type="ECO:0000256" key="2">
    <source>
        <dbReference type="ARBA" id="ARBA00022700"/>
    </source>
</evidence>
<dbReference type="Ensembl" id="ENSACOT00000012092.1">
    <property type="protein sequence ID" value="ENSACOP00000011677.1"/>
    <property type="gene ID" value="ENSACOG00000008111.1"/>
</dbReference>
<evidence type="ECO:0000256" key="3">
    <source>
        <dbReference type="SAM" id="MobiDB-lite"/>
    </source>
</evidence>
<comment type="similarity">
    <text evidence="1">Belongs to the RGS7BP/RGS9BP family.</text>
</comment>
<evidence type="ECO:0000313" key="5">
    <source>
        <dbReference type="Proteomes" id="UP000694522"/>
    </source>
</evidence>
<keyword evidence="2" id="KW-0734">Signal transduction inhibitor</keyword>
<accession>A0A8B9FP95</accession>
<name>A0A8B9FP95_9PSIT</name>
<keyword evidence="5" id="KW-1185">Reference proteome</keyword>
<feature type="region of interest" description="Disordered" evidence="3">
    <location>
        <begin position="48"/>
        <end position="75"/>
    </location>
</feature>
<evidence type="ECO:0000313" key="4">
    <source>
        <dbReference type="Ensembl" id="ENSACOP00000011677.1"/>
    </source>
</evidence>
<reference evidence="4" key="1">
    <citation type="submission" date="2025-08" db="UniProtKB">
        <authorList>
            <consortium name="Ensembl"/>
        </authorList>
    </citation>
    <scope>IDENTIFICATION</scope>
</reference>
<dbReference type="AlphaFoldDB" id="A0A8B9FP95"/>
<dbReference type="PANTHER" id="PTHR21029">
    <property type="entry name" value="R-SEVEN BINDING PROTEIN (R7BP) HOMOLOG"/>
    <property type="match status" value="1"/>
</dbReference>